<proteinExistence type="predicted"/>
<dbReference type="Gene3D" id="3.10.450.50">
    <property type="match status" value="1"/>
</dbReference>
<dbReference type="InterPro" id="IPR032710">
    <property type="entry name" value="NTF2-like_dom_sf"/>
</dbReference>
<gene>
    <name evidence="2" type="ORF">DFQ12_2925</name>
</gene>
<protein>
    <submittedName>
        <fullName evidence="2">Putative lumazine-binding protein</fullName>
    </submittedName>
</protein>
<name>A0A420B7M7_SPHD1</name>
<dbReference type="RefSeq" id="WP_120259701.1">
    <property type="nucleotide sequence ID" value="NZ_RAPY01000002.1"/>
</dbReference>
<feature type="signal peptide" evidence="1">
    <location>
        <begin position="1"/>
        <end position="22"/>
    </location>
</feature>
<evidence type="ECO:0000313" key="2">
    <source>
        <dbReference type="EMBL" id="RKE52683.1"/>
    </source>
</evidence>
<evidence type="ECO:0000256" key="1">
    <source>
        <dbReference type="SAM" id="SignalP"/>
    </source>
</evidence>
<evidence type="ECO:0000313" key="3">
    <source>
        <dbReference type="Proteomes" id="UP000286246"/>
    </source>
</evidence>
<accession>A0A420B7M7</accession>
<dbReference type="SUPFAM" id="SSF54427">
    <property type="entry name" value="NTF2-like"/>
    <property type="match status" value="1"/>
</dbReference>
<dbReference type="Proteomes" id="UP000286246">
    <property type="component" value="Unassembled WGS sequence"/>
</dbReference>
<dbReference type="OrthoDB" id="764454at2"/>
<feature type="chain" id="PRO_5019244548" evidence="1">
    <location>
        <begin position="23"/>
        <end position="148"/>
    </location>
</feature>
<organism evidence="2 3">
    <name type="scientific">Sphingobacterium detergens</name>
    <dbReference type="NCBI Taxonomy" id="1145106"/>
    <lineage>
        <taxon>Bacteria</taxon>
        <taxon>Pseudomonadati</taxon>
        <taxon>Bacteroidota</taxon>
        <taxon>Sphingobacteriia</taxon>
        <taxon>Sphingobacteriales</taxon>
        <taxon>Sphingobacteriaceae</taxon>
        <taxon>Sphingobacterium</taxon>
    </lineage>
</organism>
<keyword evidence="1" id="KW-0732">Signal</keyword>
<reference evidence="2 3" key="1">
    <citation type="submission" date="2018-09" db="EMBL/GenBank/DDBJ databases">
        <title>Genomic Encyclopedia of Type Strains, Phase III (KMG-III): the genomes of soil and plant-associated and newly described type strains.</title>
        <authorList>
            <person name="Whitman W."/>
        </authorList>
    </citation>
    <scope>NUCLEOTIDE SEQUENCE [LARGE SCALE GENOMIC DNA]</scope>
    <source>
        <strain evidence="2 3">CECT 7938</strain>
    </source>
</reference>
<sequence length="148" mass="16202">MKTLVKTFAAVALIALSTFAMATEKIVGKTEKASVNLSTAGLALDHYVAVKTKGESAGIEQLFTEDFSQNVQSSQAATVSRNAVVDFFKKQKGEKLNCNVSARIIEKSADYMIAKVTMKFENFTMTDLVTLVREGDSWKVSKSINSYK</sequence>
<comment type="caution">
    <text evidence="2">The sequence shown here is derived from an EMBL/GenBank/DDBJ whole genome shotgun (WGS) entry which is preliminary data.</text>
</comment>
<dbReference type="InterPro" id="IPR039437">
    <property type="entry name" value="FrzH/put_lumazine-bd"/>
</dbReference>
<keyword evidence="3" id="KW-1185">Reference proteome</keyword>
<dbReference type="AlphaFoldDB" id="A0A420B7M7"/>
<dbReference type="Pfam" id="PF12893">
    <property type="entry name" value="Lumazine_bd_2"/>
    <property type="match status" value="1"/>
</dbReference>
<dbReference type="EMBL" id="RAPY01000002">
    <property type="protein sequence ID" value="RKE52683.1"/>
    <property type="molecule type" value="Genomic_DNA"/>
</dbReference>